<reference evidence="1" key="1">
    <citation type="submission" date="2016-10" db="EMBL/GenBank/DDBJ databases">
        <title>Sequence of Gallionella enrichment culture.</title>
        <authorList>
            <person name="Poehlein A."/>
            <person name="Muehling M."/>
            <person name="Daniel R."/>
        </authorList>
    </citation>
    <scope>NUCLEOTIDE SEQUENCE</scope>
</reference>
<organism evidence="1">
    <name type="scientific">mine drainage metagenome</name>
    <dbReference type="NCBI Taxonomy" id="410659"/>
    <lineage>
        <taxon>unclassified sequences</taxon>
        <taxon>metagenomes</taxon>
        <taxon>ecological metagenomes</taxon>
    </lineage>
</organism>
<dbReference type="EMBL" id="MLJW01003561">
    <property type="protein sequence ID" value="OIQ71780.1"/>
    <property type="molecule type" value="Genomic_DNA"/>
</dbReference>
<protein>
    <submittedName>
        <fullName evidence="1">Uncharacterized protein</fullName>
    </submittedName>
</protein>
<comment type="caution">
    <text evidence="1">The sequence shown here is derived from an EMBL/GenBank/DDBJ whole genome shotgun (WGS) entry which is preliminary data.</text>
</comment>
<accession>A0A1J5PW60</accession>
<evidence type="ECO:0000313" key="1">
    <source>
        <dbReference type="EMBL" id="OIQ71780.1"/>
    </source>
</evidence>
<dbReference type="AlphaFoldDB" id="A0A1J5PW60"/>
<sequence>MPAQRGQGTVLVVNIARDIQTAIDADRSVIANLQRRSAGMDKPQLAAGGGWGHLLAGKQATDDNALFDVALLGNQGDLIAGRGRTDHTPTAANPLG</sequence>
<name>A0A1J5PW60_9ZZZZ</name>
<gene>
    <name evidence="1" type="ORF">GALL_465970</name>
</gene>
<proteinExistence type="predicted"/>